<evidence type="ECO:0000256" key="1">
    <source>
        <dbReference type="ARBA" id="ARBA00022490"/>
    </source>
</evidence>
<dbReference type="SMART" id="SM00732">
    <property type="entry name" value="YqgFc"/>
    <property type="match status" value="1"/>
</dbReference>
<dbReference type="InterPro" id="IPR006641">
    <property type="entry name" value="YqgF/RNaseH-like_dom"/>
</dbReference>
<evidence type="ECO:0000256" key="5">
    <source>
        <dbReference type="HAMAP-Rule" id="MF_00651"/>
    </source>
</evidence>
<comment type="function">
    <text evidence="5">Could be a nuclease involved in processing of the 5'-end of pre-16S rRNA.</text>
</comment>
<organism evidence="7 8">
    <name type="scientific">Marinospirillum alkalitolerans</name>
    <dbReference type="NCBI Taxonomy" id="3123374"/>
    <lineage>
        <taxon>Bacteria</taxon>
        <taxon>Pseudomonadati</taxon>
        <taxon>Pseudomonadota</taxon>
        <taxon>Gammaproteobacteria</taxon>
        <taxon>Oceanospirillales</taxon>
        <taxon>Oceanospirillaceae</taxon>
        <taxon>Marinospirillum</taxon>
    </lineage>
</organism>
<dbReference type="Gene3D" id="3.30.420.140">
    <property type="entry name" value="YqgF/RNase H-like domain"/>
    <property type="match status" value="1"/>
</dbReference>
<keyword evidence="8" id="KW-1185">Reference proteome</keyword>
<comment type="caution">
    <text evidence="7">The sequence shown here is derived from an EMBL/GenBank/DDBJ whole genome shotgun (WGS) entry which is preliminary data.</text>
</comment>
<sequence length="169" mass="18488">MLEAKTPRRIMAFDFGTKRHGIALGNELTASVTPLTALPAQDGIPAWQLLDQLVAEWQPDCFVMGLPLEEDGRDTPLSLRARKMAKRLFGRYGQACFSIDERGTTRAAKAIVREQGHKGNYREDPVDSLAAALLLEAWLQLDPEAAQQSLIAGPQYHAAPPAPSPASDR</sequence>
<proteinExistence type="inferred from homology"/>
<dbReference type="Pfam" id="PF03652">
    <property type="entry name" value="RuvX"/>
    <property type="match status" value="1"/>
</dbReference>
<evidence type="ECO:0000313" key="8">
    <source>
        <dbReference type="Proteomes" id="UP001621714"/>
    </source>
</evidence>
<comment type="similarity">
    <text evidence="5">Belongs to the YqgF HJR family.</text>
</comment>
<accession>A0ABW8PVJ6</accession>
<dbReference type="Proteomes" id="UP001621714">
    <property type="component" value="Unassembled WGS sequence"/>
</dbReference>
<feature type="domain" description="YqgF/RNase H-like" evidence="6">
    <location>
        <begin position="8"/>
        <end position="108"/>
    </location>
</feature>
<dbReference type="EC" id="3.1.-.-" evidence="5"/>
<keyword evidence="3 5" id="KW-0540">Nuclease</keyword>
<keyword evidence="1 5" id="KW-0963">Cytoplasm</keyword>
<dbReference type="NCBIfam" id="TIGR00250">
    <property type="entry name" value="RNAse_H_YqgF"/>
    <property type="match status" value="1"/>
</dbReference>
<dbReference type="RefSeq" id="WP_405337744.1">
    <property type="nucleotide sequence ID" value="NZ_JBANFI010000002.1"/>
</dbReference>
<comment type="subcellular location">
    <subcellularLocation>
        <location evidence="5">Cytoplasm</location>
    </subcellularLocation>
</comment>
<evidence type="ECO:0000313" key="7">
    <source>
        <dbReference type="EMBL" id="MFK7160306.1"/>
    </source>
</evidence>
<gene>
    <name evidence="7" type="primary">ruvX</name>
    <name evidence="7" type="ORF">V6U78_04560</name>
</gene>
<dbReference type="PANTHER" id="PTHR33317:SF4">
    <property type="entry name" value="POLYNUCLEOTIDYL TRANSFERASE, RIBONUCLEASE H-LIKE SUPERFAMILY PROTEIN"/>
    <property type="match status" value="1"/>
</dbReference>
<keyword evidence="4 5" id="KW-0378">Hydrolase</keyword>
<dbReference type="CDD" id="cd16964">
    <property type="entry name" value="YqgF"/>
    <property type="match status" value="1"/>
</dbReference>
<evidence type="ECO:0000256" key="3">
    <source>
        <dbReference type="ARBA" id="ARBA00022722"/>
    </source>
</evidence>
<dbReference type="EMBL" id="JBANFI010000002">
    <property type="protein sequence ID" value="MFK7160306.1"/>
    <property type="molecule type" value="Genomic_DNA"/>
</dbReference>
<evidence type="ECO:0000259" key="6">
    <source>
        <dbReference type="SMART" id="SM00732"/>
    </source>
</evidence>
<dbReference type="PANTHER" id="PTHR33317">
    <property type="entry name" value="POLYNUCLEOTIDYL TRANSFERASE, RIBONUCLEASE H-LIKE SUPERFAMILY PROTEIN"/>
    <property type="match status" value="1"/>
</dbReference>
<evidence type="ECO:0000256" key="4">
    <source>
        <dbReference type="ARBA" id="ARBA00022801"/>
    </source>
</evidence>
<dbReference type="InterPro" id="IPR037027">
    <property type="entry name" value="YqgF/RNaseH-like_dom_sf"/>
</dbReference>
<evidence type="ECO:0000256" key="2">
    <source>
        <dbReference type="ARBA" id="ARBA00022517"/>
    </source>
</evidence>
<reference evidence="7 8" key="1">
    <citation type="submission" date="2024-02" db="EMBL/GenBank/DDBJ databases">
        <title>Marinospirillum sp. MEB 164 isolated from Lonar lake sediment.</title>
        <authorList>
            <person name="Joshi A."/>
            <person name="Thite S."/>
        </authorList>
    </citation>
    <scope>NUCLEOTIDE SEQUENCE [LARGE SCALE GENOMIC DNA]</scope>
    <source>
        <strain evidence="7 8">MEB164</strain>
    </source>
</reference>
<keyword evidence="2 5" id="KW-0690">Ribosome biogenesis</keyword>
<protein>
    <recommendedName>
        <fullName evidence="5">Putative pre-16S rRNA nuclease</fullName>
        <ecNumber evidence="5">3.1.-.-</ecNumber>
    </recommendedName>
</protein>
<dbReference type="InterPro" id="IPR012337">
    <property type="entry name" value="RNaseH-like_sf"/>
</dbReference>
<dbReference type="SUPFAM" id="SSF53098">
    <property type="entry name" value="Ribonuclease H-like"/>
    <property type="match status" value="1"/>
</dbReference>
<name>A0ABW8PVJ6_9GAMM</name>
<dbReference type="InterPro" id="IPR005227">
    <property type="entry name" value="YqgF"/>
</dbReference>
<dbReference type="HAMAP" id="MF_00651">
    <property type="entry name" value="Nuclease_YqgF"/>
    <property type="match status" value="1"/>
</dbReference>